<dbReference type="PROSITE" id="PS50011">
    <property type="entry name" value="PROTEIN_KINASE_DOM"/>
    <property type="match status" value="1"/>
</dbReference>
<evidence type="ECO:0000313" key="14">
    <source>
        <dbReference type="RefSeq" id="XP_025415854.1"/>
    </source>
</evidence>
<dbReference type="PROSITE" id="PS00107">
    <property type="entry name" value="PROTEIN_KINASE_ATP"/>
    <property type="match status" value="1"/>
</dbReference>
<keyword evidence="6 12" id="KW-0418">Kinase</keyword>
<organism evidence="12">
    <name type="scientific">Sipha flava</name>
    <name type="common">yellow sugarcane aphid</name>
    <dbReference type="NCBI Taxonomy" id="143950"/>
    <lineage>
        <taxon>Eukaryota</taxon>
        <taxon>Metazoa</taxon>
        <taxon>Ecdysozoa</taxon>
        <taxon>Arthropoda</taxon>
        <taxon>Hexapoda</taxon>
        <taxon>Insecta</taxon>
        <taxon>Pterygota</taxon>
        <taxon>Neoptera</taxon>
        <taxon>Paraneoptera</taxon>
        <taxon>Hemiptera</taxon>
        <taxon>Sternorrhyncha</taxon>
        <taxon>Aphidomorpha</taxon>
        <taxon>Aphidoidea</taxon>
        <taxon>Aphididae</taxon>
        <taxon>Sipha</taxon>
    </lineage>
</organism>
<evidence type="ECO:0000256" key="7">
    <source>
        <dbReference type="ARBA" id="ARBA00022840"/>
    </source>
</evidence>
<dbReference type="FunFam" id="3.30.200.20:FF:000097">
    <property type="entry name" value="Probable serine/threonine-protein kinase nek1"/>
    <property type="match status" value="1"/>
</dbReference>
<dbReference type="PIRSF" id="PIRSF000654">
    <property type="entry name" value="Integrin-linked_kinase"/>
    <property type="match status" value="1"/>
</dbReference>
<protein>
    <recommendedName>
        <fullName evidence="2">non-specific serine/threonine protein kinase</fullName>
        <ecNumber evidence="2">2.7.11.1</ecNumber>
    </recommendedName>
</protein>
<evidence type="ECO:0000259" key="11">
    <source>
        <dbReference type="PROSITE" id="PS50011"/>
    </source>
</evidence>
<keyword evidence="5 10" id="KW-0547">Nucleotide-binding</keyword>
<dbReference type="PANTHER" id="PTHR44899:SF3">
    <property type="entry name" value="SERINE_THREONINE-PROTEIN KINASE NEK1"/>
    <property type="match status" value="1"/>
</dbReference>
<evidence type="ECO:0000256" key="9">
    <source>
        <dbReference type="ARBA" id="ARBA00048679"/>
    </source>
</evidence>
<dbReference type="GO" id="GO:0005524">
    <property type="term" value="F:ATP binding"/>
    <property type="evidence" value="ECO:0007669"/>
    <property type="project" value="UniProtKB-UniRule"/>
</dbReference>
<name>A0A2S2QG04_9HEMI</name>
<reference evidence="12" key="1">
    <citation type="submission" date="2018-04" db="EMBL/GenBank/DDBJ databases">
        <title>Transcriptome assembly of Sipha flava.</title>
        <authorList>
            <person name="Scully E.D."/>
            <person name="Geib S.M."/>
            <person name="Palmer N.A."/>
            <person name="Koch K."/>
            <person name="Bradshaw J."/>
            <person name="Heng-Moss T."/>
            <person name="Sarath G."/>
        </authorList>
    </citation>
    <scope>NUCLEOTIDE SEQUENCE</scope>
</reference>
<dbReference type="PANTHER" id="PTHR44899">
    <property type="entry name" value="CAMK FAMILY PROTEIN KINASE"/>
    <property type="match status" value="1"/>
</dbReference>
<reference evidence="14 15" key="2">
    <citation type="submission" date="2025-04" db="UniProtKB">
        <authorList>
            <consortium name="RefSeq"/>
        </authorList>
    </citation>
    <scope>IDENTIFICATION</scope>
    <source>
        <tissue evidence="14 15">Whole body</tissue>
    </source>
</reference>
<dbReference type="InterPro" id="IPR000719">
    <property type="entry name" value="Prot_kinase_dom"/>
</dbReference>
<evidence type="ECO:0000256" key="2">
    <source>
        <dbReference type="ARBA" id="ARBA00012513"/>
    </source>
</evidence>
<dbReference type="InterPro" id="IPR011009">
    <property type="entry name" value="Kinase-like_dom_sf"/>
</dbReference>
<dbReference type="AlphaFoldDB" id="A0A2S2QG04"/>
<dbReference type="SUPFAM" id="SSF56112">
    <property type="entry name" value="Protein kinase-like (PK-like)"/>
    <property type="match status" value="1"/>
</dbReference>
<evidence type="ECO:0000256" key="1">
    <source>
        <dbReference type="ARBA" id="ARBA00010886"/>
    </source>
</evidence>
<gene>
    <name evidence="12" type="primary">Nek8</name>
    <name evidence="14 15 16" type="synonym">LOC112687396</name>
    <name evidence="12" type="ORF">g.118738</name>
</gene>
<evidence type="ECO:0000256" key="10">
    <source>
        <dbReference type="PROSITE-ProRule" id="PRU10141"/>
    </source>
</evidence>
<dbReference type="EMBL" id="GGMS01007465">
    <property type="protein sequence ID" value="MBY76668.1"/>
    <property type="molecule type" value="Transcribed_RNA"/>
</dbReference>
<dbReference type="Gene3D" id="1.10.510.10">
    <property type="entry name" value="Transferase(Phosphotransferase) domain 1"/>
    <property type="match status" value="1"/>
</dbReference>
<evidence type="ECO:0000313" key="16">
    <source>
        <dbReference type="RefSeq" id="XP_025415857.1"/>
    </source>
</evidence>
<dbReference type="Pfam" id="PF00069">
    <property type="entry name" value="Pkinase"/>
    <property type="match status" value="1"/>
</dbReference>
<dbReference type="GO" id="GO:0004674">
    <property type="term" value="F:protein serine/threonine kinase activity"/>
    <property type="evidence" value="ECO:0007669"/>
    <property type="project" value="UniProtKB-KW"/>
</dbReference>
<keyword evidence="7 10" id="KW-0067">ATP-binding</keyword>
<dbReference type="RefSeq" id="XP_025415854.1">
    <property type="nucleotide sequence ID" value="XM_025560069.1"/>
</dbReference>
<accession>A0A2S2QG04</accession>
<evidence type="ECO:0000256" key="3">
    <source>
        <dbReference type="ARBA" id="ARBA00022527"/>
    </source>
</evidence>
<dbReference type="EC" id="2.7.11.1" evidence="2"/>
<sequence length="283" mass="32179">MDSYDVVGVLGRGAFGVVELVRDFNLKKLVVMKTIYIKSMSTDNVKEAVKETQILQMLNHPNIIKYYNSFQKGQNFYIIMEYATHGTLEQFVNKWAQTSSHIVQTCVLNIISQVTMAVDYIHKIKIIHRDINPMNILLTGSQGTVVKLGDFGASRILTSDKIAYENYCTPSYMPPEQCSGKSLRLKSDIWQIGCVLYYLITMKHPFCGQSLAVTISCIMEGVLSPSEKMKYYDHDVIRLMHELLSCDPTSRPNASALLSHPYILPYVLNSNCHWFKAGRKMLN</sequence>
<evidence type="ECO:0000313" key="13">
    <source>
        <dbReference type="Proteomes" id="UP000694846"/>
    </source>
</evidence>
<comment type="catalytic activity">
    <reaction evidence="9">
        <text>L-seryl-[protein] + ATP = O-phospho-L-seryl-[protein] + ADP + H(+)</text>
        <dbReference type="Rhea" id="RHEA:17989"/>
        <dbReference type="Rhea" id="RHEA-COMP:9863"/>
        <dbReference type="Rhea" id="RHEA-COMP:11604"/>
        <dbReference type="ChEBI" id="CHEBI:15378"/>
        <dbReference type="ChEBI" id="CHEBI:29999"/>
        <dbReference type="ChEBI" id="CHEBI:30616"/>
        <dbReference type="ChEBI" id="CHEBI:83421"/>
        <dbReference type="ChEBI" id="CHEBI:456216"/>
        <dbReference type="EC" id="2.7.11.1"/>
    </reaction>
</comment>
<dbReference type="OrthoDB" id="248923at2759"/>
<dbReference type="RefSeq" id="XP_025415857.1">
    <property type="nucleotide sequence ID" value="XM_025560072.1"/>
</dbReference>
<evidence type="ECO:0000256" key="6">
    <source>
        <dbReference type="ARBA" id="ARBA00022777"/>
    </source>
</evidence>
<proteinExistence type="inferred from homology"/>
<dbReference type="InterPro" id="IPR017441">
    <property type="entry name" value="Protein_kinase_ATP_BS"/>
</dbReference>
<keyword evidence="13" id="KW-1185">Reference proteome</keyword>
<evidence type="ECO:0000256" key="8">
    <source>
        <dbReference type="ARBA" id="ARBA00047899"/>
    </source>
</evidence>
<keyword evidence="4" id="KW-0808">Transferase</keyword>
<dbReference type="Gene3D" id="3.30.200.20">
    <property type="entry name" value="Phosphorylase Kinase, domain 1"/>
    <property type="match status" value="1"/>
</dbReference>
<feature type="binding site" evidence="10">
    <location>
        <position position="33"/>
    </location>
    <ligand>
        <name>ATP</name>
        <dbReference type="ChEBI" id="CHEBI:30616"/>
    </ligand>
</feature>
<dbReference type="InterPro" id="IPR051131">
    <property type="entry name" value="NEK_Ser/Thr_kinase_NIMA"/>
</dbReference>
<feature type="domain" description="Protein kinase" evidence="11">
    <location>
        <begin position="4"/>
        <end position="263"/>
    </location>
</feature>
<evidence type="ECO:0000256" key="4">
    <source>
        <dbReference type="ARBA" id="ARBA00022679"/>
    </source>
</evidence>
<evidence type="ECO:0000313" key="15">
    <source>
        <dbReference type="RefSeq" id="XP_025415856.1"/>
    </source>
</evidence>
<dbReference type="Proteomes" id="UP000694846">
    <property type="component" value="Unplaced"/>
</dbReference>
<keyword evidence="3" id="KW-0723">Serine/threonine-protein kinase</keyword>
<dbReference type="RefSeq" id="XP_025415856.1">
    <property type="nucleotide sequence ID" value="XM_025560071.1"/>
</dbReference>
<evidence type="ECO:0000256" key="5">
    <source>
        <dbReference type="ARBA" id="ARBA00022741"/>
    </source>
</evidence>
<evidence type="ECO:0000313" key="12">
    <source>
        <dbReference type="EMBL" id="MBY76668.1"/>
    </source>
</evidence>
<comment type="similarity">
    <text evidence="1">Belongs to the protein kinase superfamily. NEK Ser/Thr protein kinase family. NIMA subfamily.</text>
</comment>
<comment type="catalytic activity">
    <reaction evidence="8">
        <text>L-threonyl-[protein] + ATP = O-phospho-L-threonyl-[protein] + ADP + H(+)</text>
        <dbReference type="Rhea" id="RHEA:46608"/>
        <dbReference type="Rhea" id="RHEA-COMP:11060"/>
        <dbReference type="Rhea" id="RHEA-COMP:11605"/>
        <dbReference type="ChEBI" id="CHEBI:15378"/>
        <dbReference type="ChEBI" id="CHEBI:30013"/>
        <dbReference type="ChEBI" id="CHEBI:30616"/>
        <dbReference type="ChEBI" id="CHEBI:61977"/>
        <dbReference type="ChEBI" id="CHEBI:456216"/>
        <dbReference type="EC" id="2.7.11.1"/>
    </reaction>
</comment>